<gene>
    <name evidence="7" type="ORF">GCM10012275_36390</name>
</gene>
<organism evidence="7 8">
    <name type="scientific">Longimycelium tulufanense</name>
    <dbReference type="NCBI Taxonomy" id="907463"/>
    <lineage>
        <taxon>Bacteria</taxon>
        <taxon>Bacillati</taxon>
        <taxon>Actinomycetota</taxon>
        <taxon>Actinomycetes</taxon>
        <taxon>Pseudonocardiales</taxon>
        <taxon>Pseudonocardiaceae</taxon>
        <taxon>Longimycelium</taxon>
    </lineage>
</organism>
<dbReference type="Pfam" id="PF00195">
    <property type="entry name" value="Chal_sti_synt_N"/>
    <property type="match status" value="1"/>
</dbReference>
<dbReference type="Gene3D" id="3.40.47.10">
    <property type="match status" value="2"/>
</dbReference>
<reference evidence="7" key="2">
    <citation type="submission" date="2020-09" db="EMBL/GenBank/DDBJ databases">
        <authorList>
            <person name="Sun Q."/>
            <person name="Zhou Y."/>
        </authorList>
    </citation>
    <scope>NUCLEOTIDE SEQUENCE</scope>
    <source>
        <strain evidence="7">CGMCC 4.5737</strain>
    </source>
</reference>
<dbReference type="CDD" id="cd00831">
    <property type="entry name" value="CHS_like"/>
    <property type="match status" value="1"/>
</dbReference>
<keyword evidence="8" id="KW-1185">Reference proteome</keyword>
<evidence type="ECO:0000313" key="8">
    <source>
        <dbReference type="Proteomes" id="UP000637578"/>
    </source>
</evidence>
<keyword evidence="2" id="KW-0808">Transferase</keyword>
<sequence length="351" mass="36793">MSRVAAVQVALPPHRYTQPEVTAAVAGWCGCDDEQRALLEQLHRVAQVRTRHFTLPLHAYPGLPDADEAFLTHAVDLAEEAVLGALGTVGLGPADVDLLLTTSVTGPTMPAVDSLLAQRVGLRPDVKRIPMLGLGCAAGAAGLGRLHDYLRAWPDQVAVLLAVELCSLTLRPTDTSVPNLVASSLFGDATVAVVLVGDEQAGELPCRGPRVVATRSGHHPDGDRILGWNIGSSGFRMVLASAVPDLVERHLGEQVGKFLAEQGLSVPDVDTWMCQAGGPRVLQAVGAALDLAPSALELSWRSLKQVGNVSSASVLHVLGEAVRRPDVPAGSPGLLLAMCPGLGSELALLRW</sequence>
<evidence type="ECO:0000256" key="1">
    <source>
        <dbReference type="ARBA" id="ARBA00005531"/>
    </source>
</evidence>
<dbReference type="InterPro" id="IPR011141">
    <property type="entry name" value="Polyketide_synthase_type-III"/>
</dbReference>
<feature type="domain" description="Chalcone/stilbene synthase N-terminal" evidence="5">
    <location>
        <begin position="4"/>
        <end position="196"/>
    </location>
</feature>
<dbReference type="RefSeq" id="WP_189059235.1">
    <property type="nucleotide sequence ID" value="NZ_BMMK01000017.1"/>
</dbReference>
<keyword evidence="3" id="KW-0012">Acyltransferase</keyword>
<feature type="domain" description="Chalcone/stilbene synthase C-terminal" evidence="6">
    <location>
        <begin position="219"/>
        <end position="350"/>
    </location>
</feature>
<dbReference type="GO" id="GO:0016747">
    <property type="term" value="F:acyltransferase activity, transferring groups other than amino-acyl groups"/>
    <property type="evidence" value="ECO:0007669"/>
    <property type="project" value="InterPro"/>
</dbReference>
<protein>
    <submittedName>
        <fullName evidence="7">Polyketide synthase</fullName>
    </submittedName>
</protein>
<evidence type="ECO:0000256" key="2">
    <source>
        <dbReference type="ARBA" id="ARBA00022679"/>
    </source>
</evidence>
<dbReference type="InterPro" id="IPR016039">
    <property type="entry name" value="Thiolase-like"/>
</dbReference>
<dbReference type="SUPFAM" id="SSF53901">
    <property type="entry name" value="Thiolase-like"/>
    <property type="match status" value="2"/>
</dbReference>
<comment type="similarity">
    <text evidence="1">Belongs to the thiolase-like superfamily. Chalcone/stilbene synthases family.</text>
</comment>
<dbReference type="InterPro" id="IPR001099">
    <property type="entry name" value="Chalcone/stilbene_synt_N"/>
</dbReference>
<dbReference type="InterPro" id="IPR012328">
    <property type="entry name" value="Chalcone/stilbene_synt_C"/>
</dbReference>
<evidence type="ECO:0000313" key="7">
    <source>
        <dbReference type="EMBL" id="GGM62394.1"/>
    </source>
</evidence>
<dbReference type="GO" id="GO:0030639">
    <property type="term" value="P:polyketide biosynthetic process"/>
    <property type="evidence" value="ECO:0007669"/>
    <property type="project" value="TreeGrafter"/>
</dbReference>
<feature type="active site" description="Acyl-thioester intermediate" evidence="4">
    <location>
        <position position="136"/>
    </location>
</feature>
<evidence type="ECO:0000256" key="4">
    <source>
        <dbReference type="PIRSR" id="PIRSR000451-1"/>
    </source>
</evidence>
<name>A0A8J3CHI6_9PSEU</name>
<dbReference type="AlphaFoldDB" id="A0A8J3CHI6"/>
<accession>A0A8J3CHI6</accession>
<dbReference type="EMBL" id="BMMK01000017">
    <property type="protein sequence ID" value="GGM62394.1"/>
    <property type="molecule type" value="Genomic_DNA"/>
</dbReference>
<reference evidence="7" key="1">
    <citation type="journal article" date="2014" name="Int. J. Syst. Evol. Microbiol.">
        <title>Complete genome sequence of Corynebacterium casei LMG S-19264T (=DSM 44701T), isolated from a smear-ripened cheese.</title>
        <authorList>
            <consortium name="US DOE Joint Genome Institute (JGI-PGF)"/>
            <person name="Walter F."/>
            <person name="Albersmeier A."/>
            <person name="Kalinowski J."/>
            <person name="Ruckert C."/>
        </authorList>
    </citation>
    <scope>NUCLEOTIDE SEQUENCE</scope>
    <source>
        <strain evidence="7">CGMCC 4.5737</strain>
    </source>
</reference>
<dbReference type="PIRSF" id="PIRSF000451">
    <property type="entry name" value="PKS_III"/>
    <property type="match status" value="1"/>
</dbReference>
<dbReference type="PANTHER" id="PTHR11877:SF99">
    <property type="entry name" value="1,3,6,8-TETRAHYDROXYNAPHTHALENE SYNTHASE"/>
    <property type="match status" value="1"/>
</dbReference>
<proteinExistence type="inferred from homology"/>
<evidence type="ECO:0000259" key="6">
    <source>
        <dbReference type="Pfam" id="PF02797"/>
    </source>
</evidence>
<comment type="caution">
    <text evidence="7">The sequence shown here is derived from an EMBL/GenBank/DDBJ whole genome shotgun (WGS) entry which is preliminary data.</text>
</comment>
<evidence type="ECO:0000256" key="3">
    <source>
        <dbReference type="ARBA" id="ARBA00023315"/>
    </source>
</evidence>
<dbReference type="Proteomes" id="UP000637578">
    <property type="component" value="Unassembled WGS sequence"/>
</dbReference>
<dbReference type="PROSITE" id="PS51257">
    <property type="entry name" value="PROKAR_LIPOPROTEIN"/>
    <property type="match status" value="1"/>
</dbReference>
<dbReference type="PANTHER" id="PTHR11877">
    <property type="entry name" value="HYDROXYMETHYLGLUTARYL-COA SYNTHASE"/>
    <property type="match status" value="1"/>
</dbReference>
<dbReference type="Pfam" id="PF02797">
    <property type="entry name" value="Chal_sti_synt_C"/>
    <property type="match status" value="1"/>
</dbReference>
<evidence type="ECO:0000259" key="5">
    <source>
        <dbReference type="Pfam" id="PF00195"/>
    </source>
</evidence>